<dbReference type="PANTHER" id="PTHR43132:SF6">
    <property type="entry name" value="HTH-TYPE TRANSCRIPTIONAL REPRESSOR CZRA"/>
    <property type="match status" value="1"/>
</dbReference>
<dbReference type="GO" id="GO:0003700">
    <property type="term" value="F:DNA-binding transcription factor activity"/>
    <property type="evidence" value="ECO:0007669"/>
    <property type="project" value="InterPro"/>
</dbReference>
<evidence type="ECO:0000256" key="2">
    <source>
        <dbReference type="ARBA" id="ARBA00023125"/>
    </source>
</evidence>
<evidence type="ECO:0000259" key="4">
    <source>
        <dbReference type="PROSITE" id="PS50987"/>
    </source>
</evidence>
<keyword evidence="1" id="KW-0805">Transcription regulation</keyword>
<dbReference type="Proteomes" id="UP001165341">
    <property type="component" value="Unassembled WGS sequence"/>
</dbReference>
<dbReference type="PRINTS" id="PR00778">
    <property type="entry name" value="HTHARSR"/>
</dbReference>
<accession>A0AA41UFD2</accession>
<keyword evidence="6" id="KW-1185">Reference proteome</keyword>
<reference evidence="5" key="1">
    <citation type="submission" date="2022-03" db="EMBL/GenBank/DDBJ databases">
        <title>Cryobacterium sp. nov. strain ZS14-85, isolated from Antarctic soil.</title>
        <authorList>
            <person name="Li J."/>
            <person name="Niu G."/>
        </authorList>
    </citation>
    <scope>NUCLEOTIDE SEQUENCE</scope>
    <source>
        <strain evidence="5">ZS14-85</strain>
    </source>
</reference>
<evidence type="ECO:0000313" key="6">
    <source>
        <dbReference type="Proteomes" id="UP001165341"/>
    </source>
</evidence>
<organism evidence="5 6">
    <name type="scientific">Cryobacterium zhongshanensis</name>
    <dbReference type="NCBI Taxonomy" id="2928153"/>
    <lineage>
        <taxon>Bacteria</taxon>
        <taxon>Bacillati</taxon>
        <taxon>Actinomycetota</taxon>
        <taxon>Actinomycetes</taxon>
        <taxon>Micrococcales</taxon>
        <taxon>Microbacteriaceae</taxon>
        <taxon>Cryobacterium</taxon>
    </lineage>
</organism>
<dbReference type="GO" id="GO:0003677">
    <property type="term" value="F:DNA binding"/>
    <property type="evidence" value="ECO:0007669"/>
    <property type="project" value="UniProtKB-KW"/>
</dbReference>
<sequence length="125" mass="13724">MPSVQNVADLSDVFGLLGEPNRVRILISLLNGPMCVRDLAAAINLSESAVSHALRLLRTHRVVEVHRTGRVAHYEIADSHVRDLLELGLEHVGHTILIHVTAAETTRECAPETIPCDGQEIQKPQ</sequence>
<dbReference type="NCBIfam" id="NF033788">
    <property type="entry name" value="HTH_metalloreg"/>
    <property type="match status" value="1"/>
</dbReference>
<protein>
    <submittedName>
        <fullName evidence="5">Metalloregulator ArsR/SmtB family transcription factor</fullName>
    </submittedName>
</protein>
<dbReference type="InterPro" id="IPR036390">
    <property type="entry name" value="WH_DNA-bd_sf"/>
</dbReference>
<keyword evidence="2" id="KW-0238">DNA-binding</keyword>
<dbReference type="PROSITE" id="PS50987">
    <property type="entry name" value="HTH_ARSR_2"/>
    <property type="match status" value="1"/>
</dbReference>
<proteinExistence type="predicted"/>
<feature type="domain" description="HTH arsR-type" evidence="4">
    <location>
        <begin position="2"/>
        <end position="96"/>
    </location>
</feature>
<dbReference type="EMBL" id="JALGAR010000003">
    <property type="protein sequence ID" value="MCI4658478.1"/>
    <property type="molecule type" value="Genomic_DNA"/>
</dbReference>
<dbReference type="InterPro" id="IPR001845">
    <property type="entry name" value="HTH_ArsR_DNA-bd_dom"/>
</dbReference>
<dbReference type="SMART" id="SM00418">
    <property type="entry name" value="HTH_ARSR"/>
    <property type="match status" value="1"/>
</dbReference>
<name>A0AA41UFD2_9MICO</name>
<dbReference type="InterPro" id="IPR011991">
    <property type="entry name" value="ArsR-like_HTH"/>
</dbReference>
<dbReference type="PANTHER" id="PTHR43132">
    <property type="entry name" value="ARSENICAL RESISTANCE OPERON REPRESSOR ARSR-RELATED"/>
    <property type="match status" value="1"/>
</dbReference>
<dbReference type="InterPro" id="IPR036388">
    <property type="entry name" value="WH-like_DNA-bd_sf"/>
</dbReference>
<evidence type="ECO:0000313" key="5">
    <source>
        <dbReference type="EMBL" id="MCI4658478.1"/>
    </source>
</evidence>
<dbReference type="RefSeq" id="WP_243012575.1">
    <property type="nucleotide sequence ID" value="NZ_JALGAR010000003.1"/>
</dbReference>
<gene>
    <name evidence="5" type="ORF">MQH31_11745</name>
</gene>
<keyword evidence="3" id="KW-0804">Transcription</keyword>
<evidence type="ECO:0000256" key="3">
    <source>
        <dbReference type="ARBA" id="ARBA00023163"/>
    </source>
</evidence>
<dbReference type="InterPro" id="IPR051011">
    <property type="entry name" value="Metal_resp_trans_reg"/>
</dbReference>
<dbReference type="Pfam" id="PF01022">
    <property type="entry name" value="HTH_5"/>
    <property type="match status" value="1"/>
</dbReference>
<dbReference type="AlphaFoldDB" id="A0AA41UFD2"/>
<dbReference type="CDD" id="cd00090">
    <property type="entry name" value="HTH_ARSR"/>
    <property type="match status" value="1"/>
</dbReference>
<dbReference type="Gene3D" id="1.10.10.10">
    <property type="entry name" value="Winged helix-like DNA-binding domain superfamily/Winged helix DNA-binding domain"/>
    <property type="match status" value="1"/>
</dbReference>
<dbReference type="SUPFAM" id="SSF46785">
    <property type="entry name" value="Winged helix' DNA-binding domain"/>
    <property type="match status" value="1"/>
</dbReference>
<comment type="caution">
    <text evidence="5">The sequence shown here is derived from an EMBL/GenBank/DDBJ whole genome shotgun (WGS) entry which is preliminary data.</text>
</comment>
<evidence type="ECO:0000256" key="1">
    <source>
        <dbReference type="ARBA" id="ARBA00023015"/>
    </source>
</evidence>